<gene>
    <name evidence="2" type="ORF">ACFPO9_05820</name>
</gene>
<feature type="transmembrane region" description="Helical" evidence="1">
    <location>
        <begin position="184"/>
        <end position="206"/>
    </location>
</feature>
<sequence length="212" mass="22045">MKTDELIEMLARGPDLRVDAARGRVLPFVAAGVLASAALMLAVLGVRPDLGLAMLLPAFWIKLGFAAALAWGGVAAVRRLSAPGAALGVLPVWLGLPLLAIWGLAAMALLDAPPEARAALFWGRTWRVCPFLIALLSLPACAAVLLAMRRRAPTRPRLAGAAAGLAGGALAALVYCLHCPEMSVVFVGFWYVLGMLLPAAAGALLGPRVLAW</sequence>
<feature type="transmembrane region" description="Helical" evidence="1">
    <location>
        <begin position="158"/>
        <end position="178"/>
    </location>
</feature>
<evidence type="ECO:0000313" key="3">
    <source>
        <dbReference type="Proteomes" id="UP001596086"/>
    </source>
</evidence>
<feature type="transmembrane region" description="Helical" evidence="1">
    <location>
        <begin position="84"/>
        <end position="105"/>
    </location>
</feature>
<feature type="transmembrane region" description="Helical" evidence="1">
    <location>
        <begin position="125"/>
        <end position="146"/>
    </location>
</feature>
<comment type="caution">
    <text evidence="2">The sequence shown here is derived from an EMBL/GenBank/DDBJ whole genome shotgun (WGS) entry which is preliminary data.</text>
</comment>
<dbReference type="RefSeq" id="WP_379768358.1">
    <property type="nucleotide sequence ID" value="NZ_JBHSMZ010000004.1"/>
</dbReference>
<dbReference type="Pfam" id="PF06532">
    <property type="entry name" value="NrsF"/>
    <property type="match status" value="1"/>
</dbReference>
<keyword evidence="1" id="KW-0472">Membrane</keyword>
<evidence type="ECO:0000313" key="2">
    <source>
        <dbReference type="EMBL" id="MFC5548028.1"/>
    </source>
</evidence>
<dbReference type="EMBL" id="JBHSMZ010000004">
    <property type="protein sequence ID" value="MFC5548028.1"/>
    <property type="molecule type" value="Genomic_DNA"/>
</dbReference>
<dbReference type="InterPro" id="IPR009495">
    <property type="entry name" value="NrsF"/>
</dbReference>
<evidence type="ECO:0000256" key="1">
    <source>
        <dbReference type="SAM" id="Phobius"/>
    </source>
</evidence>
<keyword evidence="1" id="KW-0812">Transmembrane</keyword>
<keyword evidence="3" id="KW-1185">Reference proteome</keyword>
<name>A0ABW0RTG8_9BURK</name>
<feature type="transmembrane region" description="Helical" evidence="1">
    <location>
        <begin position="58"/>
        <end position="77"/>
    </location>
</feature>
<protein>
    <submittedName>
        <fullName evidence="2">NrsF family protein</fullName>
    </submittedName>
</protein>
<reference evidence="3" key="1">
    <citation type="journal article" date="2019" name="Int. J. Syst. Evol. Microbiol.">
        <title>The Global Catalogue of Microorganisms (GCM) 10K type strain sequencing project: providing services to taxonomists for standard genome sequencing and annotation.</title>
        <authorList>
            <consortium name="The Broad Institute Genomics Platform"/>
            <consortium name="The Broad Institute Genome Sequencing Center for Infectious Disease"/>
            <person name="Wu L."/>
            <person name="Ma J."/>
        </authorList>
    </citation>
    <scope>NUCLEOTIDE SEQUENCE [LARGE SCALE GENOMIC DNA]</scope>
    <source>
        <strain evidence="3">CGMCC 4.5798</strain>
    </source>
</reference>
<feature type="transmembrane region" description="Helical" evidence="1">
    <location>
        <begin position="25"/>
        <end position="46"/>
    </location>
</feature>
<dbReference type="Proteomes" id="UP001596086">
    <property type="component" value="Unassembled WGS sequence"/>
</dbReference>
<organism evidence="2 3">
    <name type="scientific">Massilia aerilata</name>
    <dbReference type="NCBI Taxonomy" id="453817"/>
    <lineage>
        <taxon>Bacteria</taxon>
        <taxon>Pseudomonadati</taxon>
        <taxon>Pseudomonadota</taxon>
        <taxon>Betaproteobacteria</taxon>
        <taxon>Burkholderiales</taxon>
        <taxon>Oxalobacteraceae</taxon>
        <taxon>Telluria group</taxon>
        <taxon>Massilia</taxon>
    </lineage>
</organism>
<accession>A0ABW0RTG8</accession>
<keyword evidence="1" id="KW-1133">Transmembrane helix</keyword>
<proteinExistence type="predicted"/>